<organism evidence="1 2">
    <name type="scientific">Bifidobacterium longum subsp. infantis</name>
    <dbReference type="NCBI Taxonomy" id="1682"/>
    <lineage>
        <taxon>Bacteria</taxon>
        <taxon>Bacillati</taxon>
        <taxon>Actinomycetota</taxon>
        <taxon>Actinomycetes</taxon>
        <taxon>Bifidobacteriales</taxon>
        <taxon>Bifidobacteriaceae</taxon>
        <taxon>Bifidobacterium</taxon>
    </lineage>
</organism>
<evidence type="ECO:0000313" key="1">
    <source>
        <dbReference type="EMBL" id="THJ30443.1"/>
    </source>
</evidence>
<dbReference type="Proteomes" id="UP000306697">
    <property type="component" value="Unassembled WGS sequence"/>
</dbReference>
<protein>
    <submittedName>
        <fullName evidence="1">Uncharacterized protein</fullName>
    </submittedName>
</protein>
<reference evidence="1 2" key="1">
    <citation type="submission" date="2019-04" db="EMBL/GenBank/DDBJ databases">
        <title>Genome Announcement To Ensure Probiotic Safety of Bifidobacterium longum subsp infantis UBBI-01.</title>
        <authorList>
            <person name="Sulthana A."/>
            <person name="Lakshmi S.G."/>
            <person name="Madempudi R.S."/>
        </authorList>
    </citation>
    <scope>NUCLEOTIDE SEQUENCE [LARGE SCALE GENOMIC DNA]</scope>
    <source>
        <strain evidence="1 2">UBBI-01</strain>
    </source>
</reference>
<proteinExistence type="predicted"/>
<dbReference type="EMBL" id="SSWL01000002">
    <property type="protein sequence ID" value="THJ30443.1"/>
    <property type="molecule type" value="Genomic_DNA"/>
</dbReference>
<sequence length="66" mass="7358">MWGIGQHIVDSFISFLPASAPAALPLSKVTIAPFHSQRQRAHLHKKQKARYFVINAINNAKGLKHV</sequence>
<comment type="caution">
    <text evidence="1">The sequence shown here is derived from an EMBL/GenBank/DDBJ whole genome shotgun (WGS) entry which is preliminary data.</text>
</comment>
<accession>A0A4S5BHX8</accession>
<name>A0A4S5BHX8_BIFLI</name>
<dbReference type="AlphaFoldDB" id="A0A4S5BHX8"/>
<evidence type="ECO:0000313" key="2">
    <source>
        <dbReference type="Proteomes" id="UP000306697"/>
    </source>
</evidence>
<gene>
    <name evidence="1" type="ORF">E6L38_01755</name>
</gene>